<name>A0A3N4M8Z6_9PEZI</name>
<dbReference type="PANTHER" id="PTHR13887:SF41">
    <property type="entry name" value="THIOREDOXIN SUPERFAMILY PROTEIN"/>
    <property type="match status" value="1"/>
</dbReference>
<evidence type="ECO:0000313" key="3">
    <source>
        <dbReference type="EMBL" id="RPB26325.1"/>
    </source>
</evidence>
<feature type="region of interest" description="Disordered" evidence="1">
    <location>
        <begin position="218"/>
        <end position="245"/>
    </location>
</feature>
<proteinExistence type="predicted"/>
<dbReference type="EMBL" id="ML121535">
    <property type="protein sequence ID" value="RPB26325.1"/>
    <property type="molecule type" value="Genomic_DNA"/>
</dbReference>
<feature type="domain" description="DSBA-like thioredoxin" evidence="2">
    <location>
        <begin position="6"/>
        <end position="208"/>
    </location>
</feature>
<dbReference type="AlphaFoldDB" id="A0A3N4M8Z6"/>
<protein>
    <submittedName>
        <fullName evidence="3">Thioredoxin-like protein</fullName>
    </submittedName>
</protein>
<feature type="compositionally biased region" description="Basic and acidic residues" evidence="1">
    <location>
        <begin position="218"/>
        <end position="228"/>
    </location>
</feature>
<sequence>MVNFRIEVFSDTVCPWCYVGHHHLASAITTFQRTYPTHTFSINWKPFYLNPSSPTYPGISKEAMYASKFPPQVLTQIRARLNSVGAAAGIKFAHGGQTGNTRDSQILIHLVGKTFGSEAQHKVMGRIFKGYFEEEGNPTDIVLLAKWATEGGGGEAEVKLRKEGEEAGRIVDREARWASDGGISGVPNFSINDRYELSGAQPVEEFVKVFKQVAGEAEKAEQSRKETLEANEEEELNGQACGSFP</sequence>
<evidence type="ECO:0000256" key="1">
    <source>
        <dbReference type="SAM" id="MobiDB-lite"/>
    </source>
</evidence>
<dbReference type="STRING" id="1051890.A0A3N4M8Z6"/>
<dbReference type="InterPro" id="IPR036249">
    <property type="entry name" value="Thioredoxin-like_sf"/>
</dbReference>
<dbReference type="GO" id="GO:0016491">
    <property type="term" value="F:oxidoreductase activity"/>
    <property type="evidence" value="ECO:0007669"/>
    <property type="project" value="InterPro"/>
</dbReference>
<dbReference type="Proteomes" id="UP000267821">
    <property type="component" value="Unassembled WGS sequence"/>
</dbReference>
<accession>A0A3N4M8Z6</accession>
<organism evidence="3 4">
    <name type="scientific">Terfezia boudieri ATCC MYA-4762</name>
    <dbReference type="NCBI Taxonomy" id="1051890"/>
    <lineage>
        <taxon>Eukaryota</taxon>
        <taxon>Fungi</taxon>
        <taxon>Dikarya</taxon>
        <taxon>Ascomycota</taxon>
        <taxon>Pezizomycotina</taxon>
        <taxon>Pezizomycetes</taxon>
        <taxon>Pezizales</taxon>
        <taxon>Pezizaceae</taxon>
        <taxon>Terfezia</taxon>
    </lineage>
</organism>
<dbReference type="Gene3D" id="3.40.30.10">
    <property type="entry name" value="Glutaredoxin"/>
    <property type="match status" value="1"/>
</dbReference>
<dbReference type="OrthoDB" id="1930760at2759"/>
<keyword evidence="4" id="KW-1185">Reference proteome</keyword>
<evidence type="ECO:0000259" key="2">
    <source>
        <dbReference type="Pfam" id="PF01323"/>
    </source>
</evidence>
<gene>
    <name evidence="3" type="ORF">L211DRAFT_781886</name>
</gene>
<dbReference type="Pfam" id="PF01323">
    <property type="entry name" value="DSBA"/>
    <property type="match status" value="1"/>
</dbReference>
<dbReference type="InterPro" id="IPR001853">
    <property type="entry name" value="DSBA-like_thioredoxin_dom"/>
</dbReference>
<dbReference type="PANTHER" id="PTHR13887">
    <property type="entry name" value="GLUTATHIONE S-TRANSFERASE KAPPA"/>
    <property type="match status" value="1"/>
</dbReference>
<dbReference type="CDD" id="cd03024">
    <property type="entry name" value="DsbA_FrnE"/>
    <property type="match status" value="1"/>
</dbReference>
<reference evidence="3 4" key="1">
    <citation type="journal article" date="2018" name="Nat. Ecol. Evol.">
        <title>Pezizomycetes genomes reveal the molecular basis of ectomycorrhizal truffle lifestyle.</title>
        <authorList>
            <person name="Murat C."/>
            <person name="Payen T."/>
            <person name="Noel B."/>
            <person name="Kuo A."/>
            <person name="Morin E."/>
            <person name="Chen J."/>
            <person name="Kohler A."/>
            <person name="Krizsan K."/>
            <person name="Balestrini R."/>
            <person name="Da Silva C."/>
            <person name="Montanini B."/>
            <person name="Hainaut M."/>
            <person name="Levati E."/>
            <person name="Barry K.W."/>
            <person name="Belfiori B."/>
            <person name="Cichocki N."/>
            <person name="Clum A."/>
            <person name="Dockter R.B."/>
            <person name="Fauchery L."/>
            <person name="Guy J."/>
            <person name="Iotti M."/>
            <person name="Le Tacon F."/>
            <person name="Lindquist E.A."/>
            <person name="Lipzen A."/>
            <person name="Malagnac F."/>
            <person name="Mello A."/>
            <person name="Molinier V."/>
            <person name="Miyauchi S."/>
            <person name="Poulain J."/>
            <person name="Riccioni C."/>
            <person name="Rubini A."/>
            <person name="Sitrit Y."/>
            <person name="Splivallo R."/>
            <person name="Traeger S."/>
            <person name="Wang M."/>
            <person name="Zifcakova L."/>
            <person name="Wipf D."/>
            <person name="Zambonelli A."/>
            <person name="Paolocci F."/>
            <person name="Nowrousian M."/>
            <person name="Ottonello S."/>
            <person name="Baldrian P."/>
            <person name="Spatafora J.W."/>
            <person name="Henrissat B."/>
            <person name="Nagy L.G."/>
            <person name="Aury J.M."/>
            <person name="Wincker P."/>
            <person name="Grigoriev I.V."/>
            <person name="Bonfante P."/>
            <person name="Martin F.M."/>
        </authorList>
    </citation>
    <scope>NUCLEOTIDE SEQUENCE [LARGE SCALE GENOMIC DNA]</scope>
    <source>
        <strain evidence="3 4">ATCC MYA-4762</strain>
    </source>
</reference>
<evidence type="ECO:0000313" key="4">
    <source>
        <dbReference type="Proteomes" id="UP000267821"/>
    </source>
</evidence>
<dbReference type="InParanoid" id="A0A3N4M8Z6"/>
<dbReference type="SUPFAM" id="SSF52833">
    <property type="entry name" value="Thioredoxin-like"/>
    <property type="match status" value="1"/>
</dbReference>